<reference evidence="1" key="1">
    <citation type="submission" date="2021-02" db="EMBL/GenBank/DDBJ databases">
        <authorList>
            <person name="Nowell W R."/>
        </authorList>
    </citation>
    <scope>NUCLEOTIDE SEQUENCE</scope>
</reference>
<dbReference type="AlphaFoldDB" id="A0A814GS15"/>
<protein>
    <submittedName>
        <fullName evidence="1">Uncharacterized protein</fullName>
    </submittedName>
</protein>
<dbReference type="EMBL" id="CAJOBC010003197">
    <property type="protein sequence ID" value="CAF3771686.1"/>
    <property type="molecule type" value="Genomic_DNA"/>
</dbReference>
<dbReference type="Proteomes" id="UP000663829">
    <property type="component" value="Unassembled WGS sequence"/>
</dbReference>
<evidence type="ECO:0000313" key="2">
    <source>
        <dbReference type="EMBL" id="CAF3771686.1"/>
    </source>
</evidence>
<comment type="caution">
    <text evidence="1">The sequence shown here is derived from an EMBL/GenBank/DDBJ whole genome shotgun (WGS) entry which is preliminary data.</text>
</comment>
<accession>A0A814GS15</accession>
<dbReference type="EMBL" id="CAJNOQ010003197">
    <property type="protein sequence ID" value="CAF1000234.1"/>
    <property type="molecule type" value="Genomic_DNA"/>
</dbReference>
<organism evidence="1 3">
    <name type="scientific">Didymodactylos carnosus</name>
    <dbReference type="NCBI Taxonomy" id="1234261"/>
    <lineage>
        <taxon>Eukaryota</taxon>
        <taxon>Metazoa</taxon>
        <taxon>Spiralia</taxon>
        <taxon>Gnathifera</taxon>
        <taxon>Rotifera</taxon>
        <taxon>Eurotatoria</taxon>
        <taxon>Bdelloidea</taxon>
        <taxon>Philodinida</taxon>
        <taxon>Philodinidae</taxon>
        <taxon>Didymodactylos</taxon>
    </lineage>
</organism>
<evidence type="ECO:0000313" key="3">
    <source>
        <dbReference type="Proteomes" id="UP000663829"/>
    </source>
</evidence>
<evidence type="ECO:0000313" key="1">
    <source>
        <dbReference type="EMBL" id="CAF1000234.1"/>
    </source>
</evidence>
<gene>
    <name evidence="1" type="ORF">GPM918_LOCUS13716</name>
    <name evidence="2" type="ORF">SRO942_LOCUS13716</name>
</gene>
<keyword evidence="3" id="KW-1185">Reference proteome</keyword>
<dbReference type="Proteomes" id="UP000681722">
    <property type="component" value="Unassembled WGS sequence"/>
</dbReference>
<proteinExistence type="predicted"/>
<name>A0A814GS15_9BILA</name>
<sequence length="132" mass="14618">MNSELIFKNYLCSLENDNKTITLIVGCGGALKEGNERHRRHALNSQTFDLSDYNQPTYTFDMKKGTDPKLKFKQNNVILIVQADESIDISHDASPNTWHDVSAALSGDFTRVSPAADIQLDSSSDILPDESG</sequence>